<keyword evidence="3" id="KW-1185">Reference proteome</keyword>
<organism evidence="2 3">
    <name type="scientific">Streptomyces guryensis</name>
    <dbReference type="NCBI Taxonomy" id="2886947"/>
    <lineage>
        <taxon>Bacteria</taxon>
        <taxon>Bacillati</taxon>
        <taxon>Actinomycetota</taxon>
        <taxon>Actinomycetes</taxon>
        <taxon>Kitasatosporales</taxon>
        <taxon>Streptomycetaceae</taxon>
        <taxon>Streptomyces</taxon>
    </lineage>
</organism>
<protein>
    <submittedName>
        <fullName evidence="2">Multidrug DMT transporter permease</fullName>
    </submittedName>
</protein>
<evidence type="ECO:0000256" key="1">
    <source>
        <dbReference type="SAM" id="Phobius"/>
    </source>
</evidence>
<gene>
    <name evidence="2" type="ORF">LJ657_13065</name>
</gene>
<evidence type="ECO:0000313" key="3">
    <source>
        <dbReference type="Proteomes" id="UP001108029"/>
    </source>
</evidence>
<comment type="caution">
    <text evidence="2">The sequence shown here is derived from an EMBL/GenBank/DDBJ whole genome shotgun (WGS) entry which is preliminary data.</text>
</comment>
<dbReference type="InterPro" id="IPR037185">
    <property type="entry name" value="EmrE-like"/>
</dbReference>
<dbReference type="Proteomes" id="UP001108029">
    <property type="component" value="Unassembled WGS sequence"/>
</dbReference>
<name>A0A9Q3VPD7_9ACTN</name>
<dbReference type="AlphaFoldDB" id="A0A9Q3VPD7"/>
<feature type="transmembrane region" description="Helical" evidence="1">
    <location>
        <begin position="62"/>
        <end position="84"/>
    </location>
</feature>
<dbReference type="EMBL" id="JAJSBI010000005">
    <property type="protein sequence ID" value="MCD9874595.1"/>
    <property type="molecule type" value="Genomic_DNA"/>
</dbReference>
<keyword evidence="1" id="KW-1133">Transmembrane helix</keyword>
<reference evidence="2" key="1">
    <citation type="submission" date="2021-12" db="EMBL/GenBank/DDBJ databases">
        <authorList>
            <person name="Lee J.-H."/>
            <person name="Kim S.-B."/>
        </authorList>
    </citation>
    <scope>NUCLEOTIDE SEQUENCE</scope>
    <source>
        <strain evidence="2">NR30</strain>
    </source>
</reference>
<dbReference type="RefSeq" id="WP_232648718.1">
    <property type="nucleotide sequence ID" value="NZ_JAJSBI010000005.1"/>
</dbReference>
<sequence>MAGGRWPVAAGRVAVCPPLPTVMRRRQRTVLPIRLTAQALLVGAGAALGPVLHLLAAQWQPLAVAAVLASLHAALPVVLGPALLHDRVTRRQAAVGPGAAAATVLLTVG</sequence>
<accession>A0A9Q3VPD7</accession>
<evidence type="ECO:0000313" key="2">
    <source>
        <dbReference type="EMBL" id="MCD9874595.1"/>
    </source>
</evidence>
<keyword evidence="1" id="KW-0472">Membrane</keyword>
<feature type="transmembrane region" description="Helical" evidence="1">
    <location>
        <begin position="33"/>
        <end position="56"/>
    </location>
</feature>
<keyword evidence="1" id="KW-0812">Transmembrane</keyword>
<proteinExistence type="predicted"/>
<dbReference type="SUPFAM" id="SSF103481">
    <property type="entry name" value="Multidrug resistance efflux transporter EmrE"/>
    <property type="match status" value="1"/>
</dbReference>